<keyword evidence="1" id="KW-0472">Membrane</keyword>
<reference evidence="2" key="1">
    <citation type="submission" date="2022-11" db="EMBL/GenBank/DDBJ databases">
        <authorList>
            <person name="Morgan W.R."/>
            <person name="Tartar A."/>
        </authorList>
    </citation>
    <scope>NUCLEOTIDE SEQUENCE</scope>
    <source>
        <strain evidence="2">ARSEF 373</strain>
    </source>
</reference>
<protein>
    <recommendedName>
        <fullName evidence="4">NADH-ubiquinone oxidoreductase 9.5 kDa subunit</fullName>
    </recommendedName>
</protein>
<keyword evidence="1" id="KW-1133">Transmembrane helix</keyword>
<feature type="transmembrane region" description="Helical" evidence="1">
    <location>
        <begin position="28"/>
        <end position="49"/>
    </location>
</feature>
<gene>
    <name evidence="2" type="ORF">N0F65_004543</name>
</gene>
<name>A0AAV2Z8U7_9STRA</name>
<organism evidence="2 3">
    <name type="scientific">Lagenidium giganteum</name>
    <dbReference type="NCBI Taxonomy" id="4803"/>
    <lineage>
        <taxon>Eukaryota</taxon>
        <taxon>Sar</taxon>
        <taxon>Stramenopiles</taxon>
        <taxon>Oomycota</taxon>
        <taxon>Peronosporomycetes</taxon>
        <taxon>Pythiales</taxon>
        <taxon>Pythiaceae</taxon>
    </lineage>
</organism>
<evidence type="ECO:0000313" key="3">
    <source>
        <dbReference type="Proteomes" id="UP001146120"/>
    </source>
</evidence>
<sequence length="83" mass="9061">MVVEVLPQTSNMSGFAKFVRYYADREPVVVMSCAIGAVAVALPLVVVPIRRSMGLPTDQYDGPKIPAFIQKSRGHLARPSDDE</sequence>
<reference evidence="2" key="2">
    <citation type="journal article" date="2023" name="Microbiol Resour">
        <title>Decontamination and Annotation of the Draft Genome Sequence of the Oomycete Lagenidium giganteum ARSEF 373.</title>
        <authorList>
            <person name="Morgan W.R."/>
            <person name="Tartar A."/>
        </authorList>
    </citation>
    <scope>NUCLEOTIDE SEQUENCE</scope>
    <source>
        <strain evidence="2">ARSEF 373</strain>
    </source>
</reference>
<dbReference type="Proteomes" id="UP001146120">
    <property type="component" value="Unassembled WGS sequence"/>
</dbReference>
<dbReference type="AlphaFoldDB" id="A0AAV2Z8U7"/>
<dbReference type="EMBL" id="DAKRPA010000014">
    <property type="protein sequence ID" value="DBA03853.1"/>
    <property type="molecule type" value="Genomic_DNA"/>
</dbReference>
<keyword evidence="1" id="KW-0812">Transmembrane</keyword>
<evidence type="ECO:0008006" key="4">
    <source>
        <dbReference type="Google" id="ProtNLM"/>
    </source>
</evidence>
<proteinExistence type="predicted"/>
<accession>A0AAV2Z8U7</accession>
<evidence type="ECO:0000313" key="2">
    <source>
        <dbReference type="EMBL" id="DBA03853.1"/>
    </source>
</evidence>
<keyword evidence="3" id="KW-1185">Reference proteome</keyword>
<comment type="caution">
    <text evidence="2">The sequence shown here is derived from an EMBL/GenBank/DDBJ whole genome shotgun (WGS) entry which is preliminary data.</text>
</comment>
<evidence type="ECO:0000256" key="1">
    <source>
        <dbReference type="SAM" id="Phobius"/>
    </source>
</evidence>